<feature type="transmembrane region" description="Helical" evidence="6">
    <location>
        <begin position="164"/>
        <end position="183"/>
    </location>
</feature>
<dbReference type="RefSeq" id="WP_206962340.1">
    <property type="nucleotide sequence ID" value="NZ_BAAAJJ010000006.1"/>
</dbReference>
<dbReference type="Proteomes" id="UP000664167">
    <property type="component" value="Unassembled WGS sequence"/>
</dbReference>
<keyword evidence="4 6" id="KW-1133">Transmembrane helix</keyword>
<name>A0A939F9F3_9ACTN</name>
<evidence type="ECO:0000256" key="2">
    <source>
        <dbReference type="ARBA" id="ARBA00022475"/>
    </source>
</evidence>
<dbReference type="PANTHER" id="PTHR30213:SF0">
    <property type="entry name" value="UPF0761 MEMBRANE PROTEIN YIHY"/>
    <property type="match status" value="1"/>
</dbReference>
<accession>A0A939F9F3</accession>
<evidence type="ECO:0000256" key="3">
    <source>
        <dbReference type="ARBA" id="ARBA00022692"/>
    </source>
</evidence>
<dbReference type="AlphaFoldDB" id="A0A939F9F3"/>
<proteinExistence type="predicted"/>
<evidence type="ECO:0000256" key="6">
    <source>
        <dbReference type="SAM" id="Phobius"/>
    </source>
</evidence>
<evidence type="ECO:0000256" key="4">
    <source>
        <dbReference type="ARBA" id="ARBA00022989"/>
    </source>
</evidence>
<dbReference type="InterPro" id="IPR017039">
    <property type="entry name" value="Virul_fac_BrkB"/>
</dbReference>
<evidence type="ECO:0000313" key="8">
    <source>
        <dbReference type="Proteomes" id="UP000664167"/>
    </source>
</evidence>
<gene>
    <name evidence="7" type="ORF">J0695_13985</name>
</gene>
<feature type="transmembrane region" description="Helical" evidence="6">
    <location>
        <begin position="137"/>
        <end position="158"/>
    </location>
</feature>
<dbReference type="PANTHER" id="PTHR30213">
    <property type="entry name" value="INNER MEMBRANE PROTEIN YHJD"/>
    <property type="match status" value="1"/>
</dbReference>
<feature type="transmembrane region" description="Helical" evidence="6">
    <location>
        <begin position="234"/>
        <end position="262"/>
    </location>
</feature>
<organism evidence="7 8">
    <name type="scientific">Streptomyces beijiangensis</name>
    <dbReference type="NCBI Taxonomy" id="163361"/>
    <lineage>
        <taxon>Bacteria</taxon>
        <taxon>Bacillati</taxon>
        <taxon>Actinomycetota</taxon>
        <taxon>Actinomycetes</taxon>
        <taxon>Kitasatosporales</taxon>
        <taxon>Streptomycetaceae</taxon>
        <taxon>Streptomyces</taxon>
    </lineage>
</organism>
<comment type="caution">
    <text evidence="7">The sequence shown here is derived from an EMBL/GenBank/DDBJ whole genome shotgun (WGS) entry which is preliminary data.</text>
</comment>
<keyword evidence="5 6" id="KW-0472">Membrane</keyword>
<comment type="subcellular location">
    <subcellularLocation>
        <location evidence="1">Cell membrane</location>
        <topology evidence="1">Multi-pass membrane protein</topology>
    </subcellularLocation>
</comment>
<sequence>MSASSSPIQAITALWNRMPFVGRVASQLTAVNIFDCATRLAAQAFLSAIPVLFVIGAFAPQAVRDQLVNSLRSVMGLGGATLDQVQGVLTADSGQIKDTSGSVGVLVTLMSATACSRALQRVCERSWHLRAAGLRLVMWRWVVWLVVLLAALIAQGALHDGFGVGVWLGLPLSLVASVLLWWWTQHLLLGARLPWLPLLPGALITGIAVVALSWGSRLYVPHTLQRSVDQFGPLGAVFTLLSWLIVFFACITVGIAFGYVVAHEQPFDRWLRTSEATGRTEKRL</sequence>
<evidence type="ECO:0000256" key="5">
    <source>
        <dbReference type="ARBA" id="ARBA00023136"/>
    </source>
</evidence>
<reference evidence="7" key="1">
    <citation type="submission" date="2021-03" db="EMBL/GenBank/DDBJ databases">
        <title>Streptomyces poriferae sp. nov., a novel marine sponge-derived Actinobacteria species with anti-MRSA activity.</title>
        <authorList>
            <person name="Sandoval-Powers M."/>
            <person name="Kralova S."/>
            <person name="Nguyen G.-S."/>
            <person name="Fawwal D."/>
            <person name="Degnes K."/>
            <person name="Klinkenberg G."/>
            <person name="Sletta H."/>
            <person name="Wentzel A."/>
            <person name="Liles M.R."/>
        </authorList>
    </citation>
    <scope>NUCLEOTIDE SEQUENCE</scope>
    <source>
        <strain evidence="7">DSM 41794</strain>
    </source>
</reference>
<keyword evidence="8" id="KW-1185">Reference proteome</keyword>
<feature type="transmembrane region" description="Helical" evidence="6">
    <location>
        <begin position="40"/>
        <end position="63"/>
    </location>
</feature>
<keyword evidence="3 6" id="KW-0812">Transmembrane</keyword>
<evidence type="ECO:0000256" key="1">
    <source>
        <dbReference type="ARBA" id="ARBA00004651"/>
    </source>
</evidence>
<dbReference type="GO" id="GO:0005886">
    <property type="term" value="C:plasma membrane"/>
    <property type="evidence" value="ECO:0007669"/>
    <property type="project" value="UniProtKB-SubCell"/>
</dbReference>
<evidence type="ECO:0000313" key="7">
    <source>
        <dbReference type="EMBL" id="MBO0512910.1"/>
    </source>
</evidence>
<keyword evidence="2" id="KW-1003">Cell membrane</keyword>
<dbReference type="EMBL" id="JAFLRJ010000126">
    <property type="protein sequence ID" value="MBO0512910.1"/>
    <property type="molecule type" value="Genomic_DNA"/>
</dbReference>
<feature type="transmembrane region" description="Helical" evidence="6">
    <location>
        <begin position="195"/>
        <end position="214"/>
    </location>
</feature>
<protein>
    <submittedName>
        <fullName evidence="7">YihY/virulence factor BrkB family protein</fullName>
    </submittedName>
</protein>
<dbReference type="Pfam" id="PF03631">
    <property type="entry name" value="Virul_fac_BrkB"/>
    <property type="match status" value="1"/>
</dbReference>